<sequence>MPTLKQLTCTLEKEPSRSPLKEFSTNYSDGFVETYVAVPIERTGFGIHLKSSGYIAPGLAMFVYIDGVYQCNRHRQNLIPPDGTVPSDFYETNFRVLQKEEKTGKGQFIGRAWSFDGLNIATADKAPNVDDTILGNLGTIEVVVLRIHPLSADQPAPAGMAALLPARPINGTKAKPTSEKTGNAAKQKVIKIKPKFVPDENGKFDGAADDAPVQNFGVGLDGPSDDRYYDRGYDYHHDQEDRGRRPRHSHHRRASPSPPPRHDFGPSYADYLRWRDTHPDAAVPSRGPVMQRSSSYYEQYRPTSGAHGQHGNASSGHRQRRRVRADDGIPLDRPYEYWVFEGSNLLIGDRFPHPAHEDPPPLSASYLTQSEYESQAKSEAERRPRTSGDARAGAYSAIDTRKLPQARASDQVSRHVRWADGYREGHVTDLVKQIPNRQTGKFSSYRAGQADSTLASSSRPDPIYNTRRAPETNRRNDNCKMPGSWVGQDPKDSARTPTPTLTPNPFYGLPVHKKQQQSGSRSNKGGSTTAFHKSSNEQAGQFNGQDTTGWGADAWDSNGAGGDGSKAAGDGGWGPTDPQEQPNQPAKLNFGGAQQGTGASGNWQNDAGNTGGDAGSNKAGSSAANPKWGNDNTGGGISFEPATADNSADNTGAVWNNDTTTPAANDAQAKASNWDTPATNDAQQATADSNWPTTADNSQQAPADNKWDCGAIPTPTAHVEQFPAVTKSVRSHKAASSSANTSMHKPIVPEQPLVKSYWQKTAPRGPVPTPYRQPKPSPDAPTEVFAPSEAPYVVPEHTTREKLVDSYVHHGKAYGYAHATARPNYMDTLDQPYAVFRFKYRSGEMLARILGRKGKEEIEKERAREREEERKRKLSLLSKEELIAQLVEKKEAEAKAASEKKATTAGGSQKWKAPSVAASQPKPIHEWVNDVVDATGSVGKASAAKSTSGSSGPPVCKRCETVLINEWWSCGKCIPDDTYDICIHCVETKKRCDDSSHDLMKWRDGVASVNGVKTAGPVNETLRGIQKGSKSTKGGNGGGSKKNGGGGNNTAKDDSNNWSGGFGGATGDWAGTTPVVADTTSGGAWGAVDTNIKMAWD</sequence>
<dbReference type="GeneID" id="92013934"/>
<feature type="region of interest" description="Disordered" evidence="1">
    <location>
        <begin position="433"/>
        <end position="707"/>
    </location>
</feature>
<evidence type="ECO:0000313" key="2">
    <source>
        <dbReference type="EMBL" id="KAL0254374.1"/>
    </source>
</evidence>
<name>A0ABR3C1U4_9PEZI</name>
<evidence type="ECO:0008006" key="4">
    <source>
        <dbReference type="Google" id="ProtNLM"/>
    </source>
</evidence>
<feature type="region of interest" description="Disordered" evidence="1">
    <location>
        <begin position="764"/>
        <end position="785"/>
    </location>
</feature>
<gene>
    <name evidence="2" type="ORF">SLS55_009849</name>
</gene>
<dbReference type="RefSeq" id="XP_066628245.1">
    <property type="nucleotide sequence ID" value="XM_066781243.1"/>
</dbReference>
<dbReference type="EMBL" id="JAJVCZ030000011">
    <property type="protein sequence ID" value="KAL0254374.1"/>
    <property type="molecule type" value="Genomic_DNA"/>
</dbReference>
<feature type="region of interest" description="Disordered" evidence="1">
    <location>
        <begin position="1018"/>
        <end position="1097"/>
    </location>
</feature>
<evidence type="ECO:0000313" key="3">
    <source>
        <dbReference type="Proteomes" id="UP001430584"/>
    </source>
</evidence>
<feature type="compositionally biased region" description="Polar residues" evidence="1">
    <location>
        <begin position="644"/>
        <end position="663"/>
    </location>
</feature>
<feature type="compositionally biased region" description="Basic and acidic residues" evidence="1">
    <location>
        <begin position="468"/>
        <end position="478"/>
    </location>
</feature>
<evidence type="ECO:0000256" key="1">
    <source>
        <dbReference type="SAM" id="MobiDB-lite"/>
    </source>
</evidence>
<feature type="compositionally biased region" description="Basic residues" evidence="1">
    <location>
        <begin position="244"/>
        <end position="254"/>
    </location>
</feature>
<keyword evidence="3" id="KW-1185">Reference proteome</keyword>
<reference evidence="2 3" key="1">
    <citation type="submission" date="2024-02" db="EMBL/GenBank/DDBJ databases">
        <title>De novo assembly and annotation of 12 fungi associated with fruit tree decline syndrome in Ontario, Canada.</title>
        <authorList>
            <person name="Sulman M."/>
            <person name="Ellouze W."/>
            <person name="Ilyukhin E."/>
        </authorList>
    </citation>
    <scope>NUCLEOTIDE SEQUENCE [LARGE SCALE GENOMIC DNA]</scope>
    <source>
        <strain evidence="2 3">FDS-637</strain>
    </source>
</reference>
<feature type="compositionally biased region" description="Polar residues" evidence="1">
    <location>
        <begin position="516"/>
        <end position="548"/>
    </location>
</feature>
<dbReference type="Proteomes" id="UP001430584">
    <property type="component" value="Unassembled WGS sequence"/>
</dbReference>
<feature type="compositionally biased region" description="Gly residues" evidence="1">
    <location>
        <begin position="559"/>
        <end position="574"/>
    </location>
</feature>
<accession>A0ABR3C1U4</accession>
<feature type="region of interest" description="Disordered" evidence="1">
    <location>
        <begin position="898"/>
        <end position="920"/>
    </location>
</feature>
<feature type="compositionally biased region" description="Low complexity" evidence="1">
    <location>
        <begin position="615"/>
        <end position="624"/>
    </location>
</feature>
<feature type="compositionally biased region" description="Basic and acidic residues" evidence="1">
    <location>
        <begin position="224"/>
        <end position="243"/>
    </location>
</feature>
<feature type="compositionally biased region" description="Basic and acidic residues" evidence="1">
    <location>
        <begin position="374"/>
        <end position="388"/>
    </location>
</feature>
<feature type="region of interest" description="Disordered" evidence="1">
    <location>
        <begin position="201"/>
        <end position="268"/>
    </location>
</feature>
<feature type="region of interest" description="Disordered" evidence="1">
    <location>
        <begin position="370"/>
        <end position="396"/>
    </location>
</feature>
<feature type="compositionally biased region" description="Polar residues" evidence="1">
    <location>
        <begin position="450"/>
        <end position="459"/>
    </location>
</feature>
<comment type="caution">
    <text evidence="2">The sequence shown here is derived from an EMBL/GenBank/DDBJ whole genome shotgun (WGS) entry which is preliminary data.</text>
</comment>
<feature type="compositionally biased region" description="Polar residues" evidence="1">
    <location>
        <begin position="670"/>
        <end position="702"/>
    </location>
</feature>
<proteinExistence type="predicted"/>
<feature type="compositionally biased region" description="Pro residues" evidence="1">
    <location>
        <begin position="765"/>
        <end position="779"/>
    </location>
</feature>
<feature type="region of interest" description="Disordered" evidence="1">
    <location>
        <begin position="300"/>
        <end position="327"/>
    </location>
</feature>
<feature type="compositionally biased region" description="Gly residues" evidence="1">
    <location>
        <begin position="1034"/>
        <end position="1048"/>
    </location>
</feature>
<protein>
    <recommendedName>
        <fullName evidence="4">Zinc finger zz-type protein</fullName>
    </recommendedName>
</protein>
<organism evidence="2 3">
    <name type="scientific">Diplodia seriata</name>
    <dbReference type="NCBI Taxonomy" id="420778"/>
    <lineage>
        <taxon>Eukaryota</taxon>
        <taxon>Fungi</taxon>
        <taxon>Dikarya</taxon>
        <taxon>Ascomycota</taxon>
        <taxon>Pezizomycotina</taxon>
        <taxon>Dothideomycetes</taxon>
        <taxon>Dothideomycetes incertae sedis</taxon>
        <taxon>Botryosphaeriales</taxon>
        <taxon>Botryosphaeriaceae</taxon>
        <taxon>Diplodia</taxon>
    </lineage>
</organism>